<evidence type="ECO:0000313" key="7">
    <source>
        <dbReference type="Proteomes" id="UP000608071"/>
    </source>
</evidence>
<keyword evidence="5" id="KW-0472">Membrane</keyword>
<keyword evidence="2" id="KW-0812">Transmembrane</keyword>
<dbReference type="InterPro" id="IPR013969">
    <property type="entry name" value="Oligosacch_biosynth_Alg14"/>
</dbReference>
<dbReference type="EMBL" id="JACSQL010000016">
    <property type="protein sequence ID" value="MBD7970809.1"/>
    <property type="molecule type" value="Genomic_DNA"/>
</dbReference>
<keyword evidence="7" id="KW-1185">Reference proteome</keyword>
<dbReference type="Gene3D" id="3.40.50.2000">
    <property type="entry name" value="Glycogen Phosphorylase B"/>
    <property type="match status" value="1"/>
</dbReference>
<proteinExistence type="predicted"/>
<dbReference type="Proteomes" id="UP000608071">
    <property type="component" value="Unassembled WGS sequence"/>
</dbReference>
<gene>
    <name evidence="6" type="ORF">H9647_22350</name>
</gene>
<evidence type="ECO:0000256" key="3">
    <source>
        <dbReference type="ARBA" id="ARBA00022824"/>
    </source>
</evidence>
<evidence type="ECO:0000256" key="2">
    <source>
        <dbReference type="ARBA" id="ARBA00022692"/>
    </source>
</evidence>
<keyword evidence="3" id="KW-0256">Endoplasmic reticulum</keyword>
<organism evidence="6 7">
    <name type="scientific">Paenibacillus gallinarum</name>
    <dbReference type="NCBI Taxonomy" id="2762232"/>
    <lineage>
        <taxon>Bacteria</taxon>
        <taxon>Bacillati</taxon>
        <taxon>Bacillota</taxon>
        <taxon>Bacilli</taxon>
        <taxon>Bacillales</taxon>
        <taxon>Paenibacillaceae</taxon>
        <taxon>Paenibacillus</taxon>
    </lineage>
</organism>
<accession>A0ABR8T4U7</accession>
<protein>
    <submittedName>
        <fullName evidence="6">Polysaccharide biosynthesis protein</fullName>
    </submittedName>
</protein>
<name>A0ABR8T4U7_9BACL</name>
<evidence type="ECO:0000256" key="1">
    <source>
        <dbReference type="ARBA" id="ARBA00004389"/>
    </source>
</evidence>
<dbReference type="PANTHER" id="PTHR12154:SF4">
    <property type="entry name" value="UDP-N-ACETYLGLUCOSAMINE TRANSFERASE SUBUNIT ALG14 HOMOLOG"/>
    <property type="match status" value="1"/>
</dbReference>
<dbReference type="NCBIfam" id="NF041549">
    <property type="entry name" value="PssD"/>
    <property type="match status" value="1"/>
</dbReference>
<dbReference type="PANTHER" id="PTHR12154">
    <property type="entry name" value="GLYCOSYL TRANSFERASE-RELATED"/>
    <property type="match status" value="1"/>
</dbReference>
<comment type="caution">
    <text evidence="6">The sequence shown here is derived from an EMBL/GenBank/DDBJ whole genome shotgun (WGS) entry which is preliminary data.</text>
</comment>
<comment type="subcellular location">
    <subcellularLocation>
        <location evidence="1">Endoplasmic reticulum membrane</location>
        <topology evidence="1">Single-pass membrane protein</topology>
    </subcellularLocation>
</comment>
<dbReference type="SUPFAM" id="SSF53756">
    <property type="entry name" value="UDP-Glycosyltransferase/glycogen phosphorylase"/>
    <property type="match status" value="1"/>
</dbReference>
<sequence length="152" mass="17524">MKVCLISSTGGHLVELQKFIPAVSTHNYFIVTELSEMSRSLAKREKVYYLRQQERHGWFFYLNLLLNIIKSLRILIKENPKIIITTGAGAVFPLCLFGKILGKKVVYIESFAKILTPSLTGKVIYKFADEFYIQWPSLIAHYPKAKYRGSLY</sequence>
<keyword evidence="4" id="KW-1133">Transmembrane helix</keyword>
<evidence type="ECO:0000256" key="5">
    <source>
        <dbReference type="ARBA" id="ARBA00023136"/>
    </source>
</evidence>
<reference evidence="6 7" key="1">
    <citation type="submission" date="2020-08" db="EMBL/GenBank/DDBJ databases">
        <title>A Genomic Blueprint of the Chicken Gut Microbiome.</title>
        <authorList>
            <person name="Gilroy R."/>
            <person name="Ravi A."/>
            <person name="Getino M."/>
            <person name="Pursley I."/>
            <person name="Horton D.L."/>
            <person name="Alikhan N.-F."/>
            <person name="Baker D."/>
            <person name="Gharbi K."/>
            <person name="Hall N."/>
            <person name="Watson M."/>
            <person name="Adriaenssens E.M."/>
            <person name="Foster-Nyarko E."/>
            <person name="Jarju S."/>
            <person name="Secka A."/>
            <person name="Antonio M."/>
            <person name="Oren A."/>
            <person name="Chaudhuri R."/>
            <person name="La Ragione R.M."/>
            <person name="Hildebrand F."/>
            <person name="Pallen M.J."/>
        </authorList>
    </citation>
    <scope>NUCLEOTIDE SEQUENCE [LARGE SCALE GENOMIC DNA]</scope>
    <source>
        <strain evidence="6 7">Sa2BVA9</strain>
    </source>
</reference>
<evidence type="ECO:0000256" key="4">
    <source>
        <dbReference type="ARBA" id="ARBA00022989"/>
    </source>
</evidence>
<dbReference type="RefSeq" id="WP_191804256.1">
    <property type="nucleotide sequence ID" value="NZ_JACSQL010000016.1"/>
</dbReference>
<dbReference type="Pfam" id="PF08660">
    <property type="entry name" value="Alg14"/>
    <property type="match status" value="1"/>
</dbReference>
<evidence type="ECO:0000313" key="6">
    <source>
        <dbReference type="EMBL" id="MBD7970809.1"/>
    </source>
</evidence>